<dbReference type="PROSITE" id="PS51462">
    <property type="entry name" value="NUDIX"/>
    <property type="match status" value="1"/>
</dbReference>
<evidence type="ECO:0000256" key="3">
    <source>
        <dbReference type="ARBA" id="ARBA00011245"/>
    </source>
</evidence>
<evidence type="ECO:0000313" key="10">
    <source>
        <dbReference type="EMBL" id="QIB64072.1"/>
    </source>
</evidence>
<evidence type="ECO:0000259" key="9">
    <source>
        <dbReference type="PROSITE" id="PS51462"/>
    </source>
</evidence>
<dbReference type="PANTHER" id="PTHR43222:SF11">
    <property type="entry name" value="PHOSPHATASE NUDJ"/>
    <property type="match status" value="1"/>
</dbReference>
<dbReference type="GO" id="GO:0017111">
    <property type="term" value="F:ribonucleoside triphosphate phosphatase activity"/>
    <property type="evidence" value="ECO:0007669"/>
    <property type="project" value="InterPro"/>
</dbReference>
<dbReference type="CDD" id="cd03675">
    <property type="entry name" value="NUDIX_Hydrolase"/>
    <property type="match status" value="1"/>
</dbReference>
<dbReference type="InterPro" id="IPR000086">
    <property type="entry name" value="NUDIX_hydrolase_dom"/>
</dbReference>
<dbReference type="RefSeq" id="WP_163493323.1">
    <property type="nucleotide sequence ID" value="NZ_CP048711.1"/>
</dbReference>
<evidence type="ECO:0000256" key="5">
    <source>
        <dbReference type="ARBA" id="ARBA00022801"/>
    </source>
</evidence>
<dbReference type="InterPro" id="IPR015797">
    <property type="entry name" value="NUDIX_hydrolase-like_dom_sf"/>
</dbReference>
<dbReference type="InterPro" id="IPR020476">
    <property type="entry name" value="Nudix_hydrolase"/>
</dbReference>
<dbReference type="InterPro" id="IPR033713">
    <property type="entry name" value="NudJ"/>
</dbReference>
<dbReference type="EMBL" id="CP048711">
    <property type="protein sequence ID" value="QIB64072.1"/>
    <property type="molecule type" value="Genomic_DNA"/>
</dbReference>
<protein>
    <recommendedName>
        <fullName evidence="4 8">Phosphatase NudJ</fullName>
        <ecNumber evidence="8">3.6.1.-</ecNumber>
    </recommendedName>
</protein>
<evidence type="ECO:0000256" key="2">
    <source>
        <dbReference type="ARBA" id="ARBA00007608"/>
    </source>
</evidence>
<reference evidence="10 11" key="1">
    <citation type="submission" date="2020-02" db="EMBL/GenBank/DDBJ databases">
        <title>Genome sequencing for Kineobactrum sp. M2.</title>
        <authorList>
            <person name="Park S.-J."/>
        </authorList>
    </citation>
    <scope>NUCLEOTIDE SEQUENCE [LARGE SCALE GENOMIC DNA]</scope>
    <source>
        <strain evidence="10 11">M2</strain>
    </source>
</reference>
<sequence>MPWHAHVTVATVVQREGLYLLVEERDKTTGRPVFNQPAGHLEPGESLQQAAVRETLEETGWRVALTGVLGLALYTAPGNGVTYYRTTFAAEAREALPGAILDPDILAVHWLDYEAIIANSARMRSPLVLAAVEQQRSGICYPVDLITQS</sequence>
<evidence type="ECO:0000256" key="6">
    <source>
        <dbReference type="ARBA" id="ARBA00022842"/>
    </source>
</evidence>
<comment type="subunit">
    <text evidence="3 8">Monomer.</text>
</comment>
<evidence type="ECO:0000256" key="7">
    <source>
        <dbReference type="RuleBase" id="RU003476"/>
    </source>
</evidence>
<organism evidence="10 11">
    <name type="scientific">Kineobactrum salinum</name>
    <dbReference type="NCBI Taxonomy" id="2708301"/>
    <lineage>
        <taxon>Bacteria</taxon>
        <taxon>Pseudomonadati</taxon>
        <taxon>Pseudomonadota</taxon>
        <taxon>Gammaproteobacteria</taxon>
        <taxon>Cellvibrionales</taxon>
        <taxon>Halieaceae</taxon>
        <taxon>Kineobactrum</taxon>
    </lineage>
</organism>
<dbReference type="Proteomes" id="UP000477680">
    <property type="component" value="Chromosome"/>
</dbReference>
<keyword evidence="6 8" id="KW-0460">Magnesium</keyword>
<dbReference type="GO" id="GO:0017110">
    <property type="term" value="F:nucleoside diphosphate phosphatase activity"/>
    <property type="evidence" value="ECO:0007669"/>
    <property type="project" value="InterPro"/>
</dbReference>
<dbReference type="Pfam" id="PF00293">
    <property type="entry name" value="NUDIX"/>
    <property type="match status" value="1"/>
</dbReference>
<dbReference type="SUPFAM" id="SSF55811">
    <property type="entry name" value="Nudix"/>
    <property type="match status" value="1"/>
</dbReference>
<evidence type="ECO:0000256" key="1">
    <source>
        <dbReference type="ARBA" id="ARBA00001946"/>
    </source>
</evidence>
<dbReference type="AlphaFoldDB" id="A0A6C0TW71"/>
<evidence type="ECO:0000256" key="4">
    <source>
        <dbReference type="ARBA" id="ARBA00015552"/>
    </source>
</evidence>
<dbReference type="Gene3D" id="3.90.79.10">
    <property type="entry name" value="Nucleoside Triphosphate Pyrophosphohydrolase"/>
    <property type="match status" value="1"/>
</dbReference>
<gene>
    <name evidence="8" type="primary">nudJ</name>
    <name evidence="10" type="ORF">G3T16_00155</name>
</gene>
<feature type="domain" description="Nudix hydrolase" evidence="9">
    <location>
        <begin position="2"/>
        <end position="134"/>
    </location>
</feature>
<proteinExistence type="inferred from homology"/>
<dbReference type="InterPro" id="IPR020084">
    <property type="entry name" value="NUDIX_hydrolase_CS"/>
</dbReference>
<dbReference type="KEGG" id="kim:G3T16_00155"/>
<evidence type="ECO:0000256" key="8">
    <source>
        <dbReference type="RuleBase" id="RU364043"/>
    </source>
</evidence>
<comment type="similarity">
    <text evidence="2 8">Belongs to the Nudix hydrolase family. NudJ subfamily.</text>
</comment>
<evidence type="ECO:0000313" key="11">
    <source>
        <dbReference type="Proteomes" id="UP000477680"/>
    </source>
</evidence>
<dbReference type="PANTHER" id="PTHR43222">
    <property type="entry name" value="NUDIX HYDROLASE 23"/>
    <property type="match status" value="1"/>
</dbReference>
<comment type="cofactor">
    <cofactor evidence="1 8">
        <name>Mg(2+)</name>
        <dbReference type="ChEBI" id="CHEBI:18420"/>
    </cofactor>
</comment>
<dbReference type="GO" id="GO:0004787">
    <property type="term" value="F:thiamine diphosphate phosphatase activity"/>
    <property type="evidence" value="ECO:0007669"/>
    <property type="project" value="InterPro"/>
</dbReference>
<name>A0A6C0TW71_9GAMM</name>
<dbReference type="PRINTS" id="PR00502">
    <property type="entry name" value="NUDIXFAMILY"/>
</dbReference>
<accession>A0A6C0TW71</accession>
<keyword evidence="11" id="KW-1185">Reference proteome</keyword>
<keyword evidence="5 7" id="KW-0378">Hydrolase</keyword>
<dbReference type="PROSITE" id="PS00893">
    <property type="entry name" value="NUDIX_BOX"/>
    <property type="match status" value="1"/>
</dbReference>
<dbReference type="EC" id="3.6.1.-" evidence="8"/>